<sequence>MQNINTTQSNQNMTAASSMTDRDWATDVLLLLKHMNVSYSTALNEASTEPLSNQIMTFFNDTQKAQHTLFQIMQQQGWYQVKPETPAALQQTAQKAQQDQQQLPAH</sequence>
<gene>
    <name evidence="2" type="ORF">KP78_38920</name>
</gene>
<dbReference type="STRING" id="889306.KP78_38920"/>
<protein>
    <recommendedName>
        <fullName evidence="4">Spore coat protein</fullName>
    </recommendedName>
</protein>
<dbReference type="InterPro" id="IPR012851">
    <property type="entry name" value="Spore_coat_CotF-like"/>
</dbReference>
<dbReference type="OrthoDB" id="1647790at2"/>
<dbReference type="Proteomes" id="UP000031938">
    <property type="component" value="Unassembled WGS sequence"/>
</dbReference>
<reference evidence="2 3" key="1">
    <citation type="submission" date="2015-01" db="EMBL/GenBank/DDBJ databases">
        <title>Genome sequencing of Jeotgalibacillus soli.</title>
        <authorList>
            <person name="Goh K.M."/>
            <person name="Chan K.-G."/>
            <person name="Yaakop A.S."/>
            <person name="Ee R."/>
            <person name="Gan H.M."/>
            <person name="Chan C.S."/>
        </authorList>
    </citation>
    <scope>NUCLEOTIDE SEQUENCE [LARGE SCALE GENOMIC DNA]</scope>
    <source>
        <strain evidence="2 3">P9</strain>
    </source>
</reference>
<dbReference type="InterPro" id="IPR012347">
    <property type="entry name" value="Ferritin-like"/>
</dbReference>
<dbReference type="Pfam" id="PF07875">
    <property type="entry name" value="Coat_F"/>
    <property type="match status" value="1"/>
</dbReference>
<evidence type="ECO:0000313" key="2">
    <source>
        <dbReference type="EMBL" id="KIL42669.1"/>
    </source>
</evidence>
<dbReference type="EMBL" id="JXRP01000022">
    <property type="protein sequence ID" value="KIL42669.1"/>
    <property type="molecule type" value="Genomic_DNA"/>
</dbReference>
<feature type="region of interest" description="Disordered" evidence="1">
    <location>
        <begin position="85"/>
        <end position="106"/>
    </location>
</feature>
<dbReference type="AlphaFoldDB" id="A0A0C2RLP2"/>
<dbReference type="RefSeq" id="WP_041091091.1">
    <property type="nucleotide sequence ID" value="NZ_JXRP01000022.1"/>
</dbReference>
<accession>A0A0C2RLP2</accession>
<evidence type="ECO:0000256" key="1">
    <source>
        <dbReference type="SAM" id="MobiDB-lite"/>
    </source>
</evidence>
<organism evidence="2 3">
    <name type="scientific">Jeotgalibacillus soli</name>
    <dbReference type="NCBI Taxonomy" id="889306"/>
    <lineage>
        <taxon>Bacteria</taxon>
        <taxon>Bacillati</taxon>
        <taxon>Bacillota</taxon>
        <taxon>Bacilli</taxon>
        <taxon>Bacillales</taxon>
        <taxon>Caryophanaceae</taxon>
        <taxon>Jeotgalibacillus</taxon>
    </lineage>
</organism>
<comment type="caution">
    <text evidence="2">The sequence shown here is derived from an EMBL/GenBank/DDBJ whole genome shotgun (WGS) entry which is preliminary data.</text>
</comment>
<name>A0A0C2RLP2_9BACL</name>
<evidence type="ECO:0008006" key="4">
    <source>
        <dbReference type="Google" id="ProtNLM"/>
    </source>
</evidence>
<keyword evidence="3" id="KW-1185">Reference proteome</keyword>
<evidence type="ECO:0000313" key="3">
    <source>
        <dbReference type="Proteomes" id="UP000031938"/>
    </source>
</evidence>
<dbReference type="Gene3D" id="1.20.1260.10">
    <property type="match status" value="1"/>
</dbReference>
<proteinExistence type="predicted"/>
<dbReference type="PATRIC" id="fig|889306.3.peg.3909"/>